<dbReference type="PANTHER" id="PTHR36509">
    <property type="entry name" value="BLL3101 PROTEIN"/>
    <property type="match status" value="1"/>
</dbReference>
<reference evidence="4" key="1">
    <citation type="journal article" date="2019" name="Int. J. Syst. Evol. Microbiol.">
        <title>The Global Catalogue of Microorganisms (GCM) 10K type strain sequencing project: providing services to taxonomists for standard genome sequencing and annotation.</title>
        <authorList>
            <consortium name="The Broad Institute Genomics Platform"/>
            <consortium name="The Broad Institute Genome Sequencing Center for Infectious Disease"/>
            <person name="Wu L."/>
            <person name="Ma J."/>
        </authorList>
    </citation>
    <scope>NUCLEOTIDE SEQUENCE [LARGE SCALE GENOMIC DNA]</scope>
    <source>
        <strain evidence="4">ICMP 19430</strain>
    </source>
</reference>
<gene>
    <name evidence="3" type="ORF">ACFQS9_24220</name>
</gene>
<dbReference type="Gene3D" id="2.60.40.1610">
    <property type="entry name" value="Domain of unknown function DUF1254"/>
    <property type="match status" value="1"/>
</dbReference>
<dbReference type="InterPro" id="IPR010679">
    <property type="entry name" value="DUF1254"/>
</dbReference>
<evidence type="ECO:0000313" key="3">
    <source>
        <dbReference type="EMBL" id="MFC7451007.1"/>
    </source>
</evidence>
<dbReference type="Gene3D" id="2.60.120.600">
    <property type="entry name" value="Domain of unknown function DUF1214, C-terminal domain"/>
    <property type="match status" value="1"/>
</dbReference>
<protein>
    <submittedName>
        <fullName evidence="3">DUF1254 domain-containing protein</fullName>
    </submittedName>
</protein>
<evidence type="ECO:0000313" key="4">
    <source>
        <dbReference type="Proteomes" id="UP001596484"/>
    </source>
</evidence>
<dbReference type="InterPro" id="IPR037049">
    <property type="entry name" value="DUF1214_C_sf"/>
</dbReference>
<dbReference type="EMBL" id="JBHTCS010000029">
    <property type="protein sequence ID" value="MFC7451007.1"/>
    <property type="molecule type" value="Genomic_DNA"/>
</dbReference>
<keyword evidence="4" id="KW-1185">Reference proteome</keyword>
<dbReference type="InterPro" id="IPR010621">
    <property type="entry name" value="DUF1214"/>
</dbReference>
<dbReference type="Pfam" id="PF06863">
    <property type="entry name" value="DUF1254"/>
    <property type="match status" value="1"/>
</dbReference>
<evidence type="ECO:0000259" key="1">
    <source>
        <dbReference type="Pfam" id="PF06742"/>
    </source>
</evidence>
<comment type="caution">
    <text evidence="3">The sequence shown here is derived from an EMBL/GenBank/DDBJ whole genome shotgun (WGS) entry which is preliminary data.</text>
</comment>
<proteinExistence type="predicted"/>
<dbReference type="Pfam" id="PF06742">
    <property type="entry name" value="DUF1214"/>
    <property type="match status" value="1"/>
</dbReference>
<dbReference type="Proteomes" id="UP001596484">
    <property type="component" value="Unassembled WGS sequence"/>
</dbReference>
<dbReference type="PANTHER" id="PTHR36509:SF3">
    <property type="entry name" value="SIGNAL PEPTIDE PROTEIN"/>
    <property type="match status" value="1"/>
</dbReference>
<accession>A0ABW2S4Z1</accession>
<feature type="domain" description="DUF1254" evidence="2">
    <location>
        <begin position="34"/>
        <end position="164"/>
    </location>
</feature>
<organism evidence="3 4">
    <name type="scientific">Rhodococcus daqingensis</name>
    <dbReference type="NCBI Taxonomy" id="2479363"/>
    <lineage>
        <taxon>Bacteria</taxon>
        <taxon>Bacillati</taxon>
        <taxon>Actinomycetota</taxon>
        <taxon>Actinomycetes</taxon>
        <taxon>Mycobacteriales</taxon>
        <taxon>Nocardiaceae</taxon>
        <taxon>Rhodococcus</taxon>
    </lineage>
</organism>
<sequence length="445" mass="49470">MDSQLIRDAFVYVQPLVETRRQHLMHNSTLGPDNALFAFRTLVDHTHRNVPSPNSDTAYTAFGYNLADGPLVIEFPEVESERYWVLPFYDAFTNVYASFGTRTKRGRPGPHLLVGPGYDGELPADVEVITSPTERGAMLGRFLVYGPDDLAAVHRLQDAMSVTPLSDWLAGKRGMTYTGEQPWPGRGAEVPDAKGDPASFWRMVDEMLPGTPIPERDREYFARFAPLGLTESGFTEPADPAVRDALYRGTLDGWKFLEGMAADQTQAEKLGVHFLHRNGWDWSAVGSDPDNTGVRDYGTDYLLRAWVNTLYYGMLPPEEALYPTSFGDDTGARLNGAEHAYTLTVDTADLPNRPDGFWSVTLYGTDGYMVDNPAKRFKVGSHDADLTPDSDGRITITVAHEQPADTKANWLPAPASEFYLMFRAYLPVSAVVAGTYPFPQVTRRH</sequence>
<feature type="domain" description="DUF1214" evidence="1">
    <location>
        <begin position="319"/>
        <end position="427"/>
    </location>
</feature>
<dbReference type="SUPFAM" id="SSF160935">
    <property type="entry name" value="VPA0735-like"/>
    <property type="match status" value="1"/>
</dbReference>
<name>A0ABW2S4Z1_9NOCA</name>
<dbReference type="RefSeq" id="WP_378409105.1">
    <property type="nucleotide sequence ID" value="NZ_JBHTCS010000029.1"/>
</dbReference>
<dbReference type="InterPro" id="IPR037050">
    <property type="entry name" value="DUF1254_sf"/>
</dbReference>
<evidence type="ECO:0000259" key="2">
    <source>
        <dbReference type="Pfam" id="PF06863"/>
    </source>
</evidence>